<comment type="caution">
    <text evidence="1">The sequence shown here is derived from an EMBL/GenBank/DDBJ whole genome shotgun (WGS) entry which is preliminary data.</text>
</comment>
<evidence type="ECO:0000313" key="2">
    <source>
        <dbReference type="Proteomes" id="UP001310692"/>
    </source>
</evidence>
<keyword evidence="2" id="KW-1185">Reference proteome</keyword>
<accession>A0ABU7LWA5</accession>
<name>A0ABU7LWA5_9PROT</name>
<dbReference type="EMBL" id="JAZDRO010000001">
    <property type="protein sequence ID" value="MEE2565562.1"/>
    <property type="molecule type" value="Genomic_DNA"/>
</dbReference>
<dbReference type="RefSeq" id="WP_330195097.1">
    <property type="nucleotide sequence ID" value="NZ_JAZDRO010000001.1"/>
</dbReference>
<evidence type="ECO:0000313" key="1">
    <source>
        <dbReference type="EMBL" id="MEE2565562.1"/>
    </source>
</evidence>
<gene>
    <name evidence="1" type="ORF">V0U35_02620</name>
</gene>
<proteinExistence type="predicted"/>
<evidence type="ECO:0008006" key="3">
    <source>
        <dbReference type="Google" id="ProtNLM"/>
    </source>
</evidence>
<reference evidence="1 2" key="1">
    <citation type="submission" date="2024-01" db="EMBL/GenBank/DDBJ databases">
        <title>Hyphobacterium bacterium isolated from marine sediment.</title>
        <authorList>
            <person name="Zhao S."/>
        </authorList>
    </citation>
    <scope>NUCLEOTIDE SEQUENCE [LARGE SCALE GENOMIC DNA]</scope>
    <source>
        <strain evidence="1 2">Y60-23</strain>
    </source>
</reference>
<organism evidence="1 2">
    <name type="scientific">Hyphobacterium marinum</name>
    <dbReference type="NCBI Taxonomy" id="3116574"/>
    <lineage>
        <taxon>Bacteria</taxon>
        <taxon>Pseudomonadati</taxon>
        <taxon>Pseudomonadota</taxon>
        <taxon>Alphaproteobacteria</taxon>
        <taxon>Maricaulales</taxon>
        <taxon>Maricaulaceae</taxon>
        <taxon>Hyphobacterium</taxon>
    </lineage>
</organism>
<dbReference type="Proteomes" id="UP001310692">
    <property type="component" value="Unassembled WGS sequence"/>
</dbReference>
<sequence length="189" mass="20178">MAILDAPTTPSLFDRLTRPLRNLQHRVRRRHGRIDIALADFMEEAVRPGDKVLQLGADETASLTILERGAFLSLVASAGAADIVETACQTRGTDAGRLRVFNSVRASESAGTADAVYLAPATGFAAQAAHLRHATTRLKTNGLLLIDGVDTVAGGRIYDALQADLGWRIDEVISGRVAVFRKTAAFLAA</sequence>
<protein>
    <recommendedName>
        <fullName evidence="3">Methyltransferase</fullName>
    </recommendedName>
</protein>